<dbReference type="PROSITE" id="PS51257">
    <property type="entry name" value="PROKAR_LIPOPROTEIN"/>
    <property type="match status" value="1"/>
</dbReference>
<protein>
    <recommendedName>
        <fullName evidence="4">Lipoprotein</fullName>
    </recommendedName>
</protein>
<feature type="region of interest" description="Disordered" evidence="1">
    <location>
        <begin position="78"/>
        <end position="126"/>
    </location>
</feature>
<accession>A0A160DCS7</accession>
<dbReference type="OrthoDB" id="35461at10239"/>
<gene>
    <name evidence="2" type="primary">50</name>
    <name evidence="2" type="ORF">BOWSER_50</name>
</gene>
<sequence>MLTTIRARLTALLIAAVAATTLSACDSDGYTEPVSNEVCVDRSDRRAQDHYCESGLPNYHWWYLPAGTYVGIGQHVTGGTNLRPNRVRRAPTVTVTRNATPRTTATTPRKPTTKATPNKTRSRSTR</sequence>
<proteinExistence type="predicted"/>
<evidence type="ECO:0000313" key="3">
    <source>
        <dbReference type="Proteomes" id="UP000203985"/>
    </source>
</evidence>
<organism evidence="2 3">
    <name type="scientific">Gordonia phage Bowser</name>
    <dbReference type="NCBI Taxonomy" id="1838063"/>
    <lineage>
        <taxon>Viruses</taxon>
        <taxon>Duplodnaviria</taxon>
        <taxon>Heunggongvirae</taxon>
        <taxon>Uroviricota</taxon>
        <taxon>Caudoviricetes</taxon>
        <taxon>Bowservirus</taxon>
        <taxon>Bowservirus bowser</taxon>
    </lineage>
</organism>
<dbReference type="EMBL" id="KU998235">
    <property type="protein sequence ID" value="ANA85445.1"/>
    <property type="molecule type" value="Genomic_DNA"/>
</dbReference>
<dbReference type="RefSeq" id="YP_009275617.1">
    <property type="nucleotide sequence ID" value="NC_030930.1"/>
</dbReference>
<dbReference type="Proteomes" id="UP000203985">
    <property type="component" value="Segment"/>
</dbReference>
<reference evidence="2 3" key="1">
    <citation type="submission" date="2016-03" db="EMBL/GenBank/DDBJ databases">
        <authorList>
            <person name="Montgomery M.T."/>
            <person name="Guerrero C.A."/>
            <person name="Mavrich T.N."/>
            <person name="Pope W.H."/>
            <person name="Garlena R.A."/>
            <person name="Russell D.A."/>
            <person name="Jacobs-Sera D."/>
            <person name="Hendrix R.W."/>
            <person name="Hatfull G.F."/>
        </authorList>
    </citation>
    <scope>NUCLEOTIDE SEQUENCE [LARGE SCALE GENOMIC DNA]</scope>
</reference>
<evidence type="ECO:0000313" key="2">
    <source>
        <dbReference type="EMBL" id="ANA85445.1"/>
    </source>
</evidence>
<name>A0A160DCS7_9CAUD</name>
<keyword evidence="3" id="KW-1185">Reference proteome</keyword>
<evidence type="ECO:0000256" key="1">
    <source>
        <dbReference type="SAM" id="MobiDB-lite"/>
    </source>
</evidence>
<feature type="compositionally biased region" description="Low complexity" evidence="1">
    <location>
        <begin position="90"/>
        <end position="119"/>
    </location>
</feature>
<dbReference type="KEGG" id="vg:28800822"/>
<dbReference type="GeneID" id="28800822"/>
<evidence type="ECO:0008006" key="4">
    <source>
        <dbReference type="Google" id="ProtNLM"/>
    </source>
</evidence>